<dbReference type="EMBL" id="BAAALN010000012">
    <property type="protein sequence ID" value="GAA1246254.1"/>
    <property type="molecule type" value="Genomic_DNA"/>
</dbReference>
<keyword evidence="2" id="KW-0472">Membrane</keyword>
<evidence type="ECO:0000256" key="1">
    <source>
        <dbReference type="SAM" id="MobiDB-lite"/>
    </source>
</evidence>
<feature type="transmembrane region" description="Helical" evidence="2">
    <location>
        <begin position="6"/>
        <end position="26"/>
    </location>
</feature>
<evidence type="ECO:0000313" key="4">
    <source>
        <dbReference type="Proteomes" id="UP001500653"/>
    </source>
</evidence>
<evidence type="ECO:0000313" key="3">
    <source>
        <dbReference type="EMBL" id="GAA1246254.1"/>
    </source>
</evidence>
<dbReference type="InterPro" id="IPR019933">
    <property type="entry name" value="DivIVA_domain"/>
</dbReference>
<keyword evidence="4" id="KW-1185">Reference proteome</keyword>
<keyword evidence="2" id="KW-0812">Transmembrane</keyword>
<accession>A0ABN1WDQ4</accession>
<gene>
    <name evidence="3" type="ORF">GCM10009676_35440</name>
</gene>
<organism evidence="3 4">
    <name type="scientific">Prauserella halophila</name>
    <dbReference type="NCBI Taxonomy" id="185641"/>
    <lineage>
        <taxon>Bacteria</taxon>
        <taxon>Bacillati</taxon>
        <taxon>Actinomycetota</taxon>
        <taxon>Actinomycetes</taxon>
        <taxon>Pseudonocardiales</taxon>
        <taxon>Pseudonocardiaceae</taxon>
        <taxon>Prauserella</taxon>
    </lineage>
</organism>
<comment type="caution">
    <text evidence="3">The sequence shown here is derived from an EMBL/GenBank/DDBJ whole genome shotgun (WGS) entry which is preliminary data.</text>
</comment>
<dbReference type="NCBIfam" id="TIGR03544">
    <property type="entry name" value="DivI1A_domain"/>
    <property type="match status" value="1"/>
</dbReference>
<reference evidence="3 4" key="1">
    <citation type="journal article" date="2019" name="Int. J. Syst. Evol. Microbiol.">
        <title>The Global Catalogue of Microorganisms (GCM) 10K type strain sequencing project: providing services to taxonomists for standard genome sequencing and annotation.</title>
        <authorList>
            <consortium name="The Broad Institute Genomics Platform"/>
            <consortium name="The Broad Institute Genome Sequencing Center for Infectious Disease"/>
            <person name="Wu L."/>
            <person name="Ma J."/>
        </authorList>
    </citation>
    <scope>NUCLEOTIDE SEQUENCE [LARGE SCALE GENOMIC DNA]</scope>
    <source>
        <strain evidence="3 4">JCM 13023</strain>
    </source>
</reference>
<dbReference type="Proteomes" id="UP001500653">
    <property type="component" value="Unassembled WGS sequence"/>
</dbReference>
<proteinExistence type="predicted"/>
<sequence length="146" mass="14937">MTTALIYLLVMLLVAAVVFLLSALVFGRGEELAPLAPGGSPTRLPAGDLAGDDVTAVKFQLTARGYKMSEVDWVIARLGGEIDGLRARIAELETELDARSARTGQAAGVGPGVGQSAGAEQSTGAEQAIGAEQATGAEPRTDRGSQ</sequence>
<feature type="region of interest" description="Disordered" evidence="1">
    <location>
        <begin position="99"/>
        <end position="146"/>
    </location>
</feature>
<keyword evidence="2" id="KW-1133">Transmembrane helix</keyword>
<evidence type="ECO:0000256" key="2">
    <source>
        <dbReference type="SAM" id="Phobius"/>
    </source>
</evidence>
<protein>
    <recommendedName>
        <fullName evidence="5">DivIVA domain-containing protein</fullName>
    </recommendedName>
</protein>
<name>A0ABN1WDQ4_9PSEU</name>
<evidence type="ECO:0008006" key="5">
    <source>
        <dbReference type="Google" id="ProtNLM"/>
    </source>
</evidence>